<feature type="region of interest" description="Disordered" evidence="1">
    <location>
        <begin position="27"/>
        <end position="86"/>
    </location>
</feature>
<name>A0AA40B9T9_9PEZI</name>
<reference evidence="2" key="1">
    <citation type="submission" date="2023-06" db="EMBL/GenBank/DDBJ databases">
        <title>Genome-scale phylogeny and comparative genomics of the fungal order Sordariales.</title>
        <authorList>
            <consortium name="Lawrence Berkeley National Laboratory"/>
            <person name="Hensen N."/>
            <person name="Bonometti L."/>
            <person name="Westerberg I."/>
            <person name="Brannstrom I.O."/>
            <person name="Guillou S."/>
            <person name="Cros-Aarteil S."/>
            <person name="Calhoun S."/>
            <person name="Haridas S."/>
            <person name="Kuo A."/>
            <person name="Mondo S."/>
            <person name="Pangilinan J."/>
            <person name="Riley R."/>
            <person name="Labutti K."/>
            <person name="Andreopoulos B."/>
            <person name="Lipzen A."/>
            <person name="Chen C."/>
            <person name="Yanf M."/>
            <person name="Daum C."/>
            <person name="Ng V."/>
            <person name="Clum A."/>
            <person name="Steindorff A."/>
            <person name="Ohm R."/>
            <person name="Martin F."/>
            <person name="Silar P."/>
            <person name="Natvig D."/>
            <person name="Lalanne C."/>
            <person name="Gautier V."/>
            <person name="Ament-Velasquez S.L."/>
            <person name="Kruys A."/>
            <person name="Hutchinson M.I."/>
            <person name="Powell A.J."/>
            <person name="Barry K."/>
            <person name="Miller A.N."/>
            <person name="Grigoriev I.V."/>
            <person name="Debuchy R."/>
            <person name="Gladieux P."/>
            <person name="Thoren M.H."/>
            <person name="Johannesson H."/>
        </authorList>
    </citation>
    <scope>NUCLEOTIDE SEQUENCE</scope>
    <source>
        <strain evidence="2">SMH4607-1</strain>
    </source>
</reference>
<feature type="region of interest" description="Disordered" evidence="1">
    <location>
        <begin position="93"/>
        <end position="112"/>
    </location>
</feature>
<dbReference type="CDD" id="cd23703">
    <property type="entry name" value="mS26_PET12"/>
    <property type="match status" value="1"/>
</dbReference>
<comment type="caution">
    <text evidence="2">The sequence shown here is derived from an EMBL/GenBank/DDBJ whole genome shotgun (WGS) entry which is preliminary data.</text>
</comment>
<proteinExistence type="predicted"/>
<keyword evidence="3" id="KW-1185">Reference proteome</keyword>
<evidence type="ECO:0000313" key="2">
    <source>
        <dbReference type="EMBL" id="KAK0730289.1"/>
    </source>
</evidence>
<evidence type="ECO:0000256" key="1">
    <source>
        <dbReference type="SAM" id="MobiDB-lite"/>
    </source>
</evidence>
<gene>
    <name evidence="2" type="ORF">B0H67DRAFT_561214</name>
</gene>
<dbReference type="Proteomes" id="UP001172102">
    <property type="component" value="Unassembled WGS sequence"/>
</dbReference>
<sequence length="309" mass="33507">MPPHLPRPSLNGVQAALSLRITTSTLTTPTTASSIWRRPTPSAAFSTTPAPRDGPAAIPPIKLPPMRGHLPVPRPIFPKREGKTKVKKDYISRTAPLSAAEQAGKQPRSDVDARHRLDAASRRHSLATGLQGLWERKRVKDQKVATRMAAHQAVNRAAAMAPEGLDDVLTRGTVRASTALGTAVIPDPARFETAEQSRKRHAEIAARKSEARRDALAQLYVAAGEFIVDEAELEAKVDKLFTESSHSYQDNVHGGQSIWDSKQKPITVAELKAEIDGMATSAISVMRTSATKATMRQRTLAEELTGGKM</sequence>
<protein>
    <submittedName>
        <fullName evidence="2">Uncharacterized protein</fullName>
    </submittedName>
</protein>
<dbReference type="InterPro" id="IPR058940">
    <property type="entry name" value="mS26_fungi"/>
</dbReference>
<dbReference type="Pfam" id="PF26163">
    <property type="entry name" value="mS26"/>
    <property type="match status" value="1"/>
</dbReference>
<dbReference type="AlphaFoldDB" id="A0AA40B9T9"/>
<organism evidence="2 3">
    <name type="scientific">Lasiosphaeris hirsuta</name>
    <dbReference type="NCBI Taxonomy" id="260670"/>
    <lineage>
        <taxon>Eukaryota</taxon>
        <taxon>Fungi</taxon>
        <taxon>Dikarya</taxon>
        <taxon>Ascomycota</taxon>
        <taxon>Pezizomycotina</taxon>
        <taxon>Sordariomycetes</taxon>
        <taxon>Sordariomycetidae</taxon>
        <taxon>Sordariales</taxon>
        <taxon>Lasiosphaeriaceae</taxon>
        <taxon>Lasiosphaeris</taxon>
    </lineage>
</organism>
<accession>A0AA40B9T9</accession>
<dbReference type="EMBL" id="JAUKUA010000001">
    <property type="protein sequence ID" value="KAK0730289.1"/>
    <property type="molecule type" value="Genomic_DNA"/>
</dbReference>
<evidence type="ECO:0000313" key="3">
    <source>
        <dbReference type="Proteomes" id="UP001172102"/>
    </source>
</evidence>